<sequence>MSETAPRTPTASSTRSRTPSVTAADLLPLLGAAVRAVLTLLVPVVVLTIVGWIAAVRSTNSLAAVVRVGSDLWLLGQGATVSVVNGAVGIAPLGLTLLAVLSARRAVRIWIADQRESERDVPFWSALGTFTAAHGGLALLLALATRSSVTTADPGQSFLGGMLVGAAGAAWAMAGFRTPLPAVPGRLAGARRALRAAVPAAVAAVTALLGAGGVLLAGALWAGADRVLLLHESLGPGVLGGALLTLGQAFYVPTFLVWAVAWLAGPGVAVGVGTSVAPGGTSLATLPAIPLAGALPATGPSPLWWWLAVLVPVLVGAGVRRLAPRGQSLPAAGISVALTALLAGTATALLAFFAAGPAGAGRMADLGPDPLLLGLVLAGELAAGGGLAVLLARGVRRLRPQRIDLDTGTVTPRPGPLLGRRSSTRGDAEDPGVPSPPEPDASRPASAVGRLRARLRRDRG</sequence>
<evidence type="ECO:0000313" key="4">
    <source>
        <dbReference type="Proteomes" id="UP001589748"/>
    </source>
</evidence>
<dbReference type="Pfam" id="PF19877">
    <property type="entry name" value="DUF6350"/>
    <property type="match status" value="1"/>
</dbReference>
<feature type="transmembrane region" description="Helical" evidence="2">
    <location>
        <begin position="157"/>
        <end position="176"/>
    </location>
</feature>
<feature type="region of interest" description="Disordered" evidence="1">
    <location>
        <begin position="405"/>
        <end position="460"/>
    </location>
</feature>
<dbReference type="RefSeq" id="WP_380139270.1">
    <property type="nucleotide sequence ID" value="NZ_JBHLUI010000010.1"/>
</dbReference>
<keyword evidence="4" id="KW-1185">Reference proteome</keyword>
<feature type="transmembrane region" description="Helical" evidence="2">
    <location>
        <begin position="371"/>
        <end position="392"/>
    </location>
</feature>
<feature type="transmembrane region" description="Helical" evidence="2">
    <location>
        <begin position="197"/>
        <end position="222"/>
    </location>
</feature>
<feature type="transmembrane region" description="Helical" evidence="2">
    <location>
        <begin position="74"/>
        <end position="101"/>
    </location>
</feature>
<feature type="transmembrane region" description="Helical" evidence="2">
    <location>
        <begin position="276"/>
        <end position="297"/>
    </location>
</feature>
<accession>A0ABV5LT78</accession>
<comment type="caution">
    <text evidence="3">The sequence shown here is derived from an EMBL/GenBank/DDBJ whole genome shotgun (WGS) entry which is preliminary data.</text>
</comment>
<evidence type="ECO:0000256" key="2">
    <source>
        <dbReference type="SAM" id="Phobius"/>
    </source>
</evidence>
<keyword evidence="2" id="KW-0812">Transmembrane</keyword>
<feature type="transmembrane region" description="Helical" evidence="2">
    <location>
        <begin position="303"/>
        <end position="323"/>
    </location>
</feature>
<proteinExistence type="predicted"/>
<feature type="compositionally biased region" description="Basic residues" evidence="1">
    <location>
        <begin position="451"/>
        <end position="460"/>
    </location>
</feature>
<dbReference type="EMBL" id="JBHMDM010000005">
    <property type="protein sequence ID" value="MFB9377298.1"/>
    <property type="molecule type" value="Genomic_DNA"/>
</dbReference>
<feature type="transmembrane region" description="Helical" evidence="2">
    <location>
        <begin position="335"/>
        <end position="359"/>
    </location>
</feature>
<feature type="transmembrane region" description="Helical" evidence="2">
    <location>
        <begin position="26"/>
        <end position="54"/>
    </location>
</feature>
<gene>
    <name evidence="3" type="ORF">ACFFVI_09970</name>
</gene>
<feature type="transmembrane region" description="Helical" evidence="2">
    <location>
        <begin position="121"/>
        <end position="145"/>
    </location>
</feature>
<keyword evidence="2" id="KW-1133">Transmembrane helix</keyword>
<protein>
    <submittedName>
        <fullName evidence="3">DUF6350 family protein</fullName>
    </submittedName>
</protein>
<reference evidence="3 4" key="1">
    <citation type="submission" date="2024-09" db="EMBL/GenBank/DDBJ databases">
        <authorList>
            <person name="Sun Q."/>
            <person name="Mori K."/>
        </authorList>
    </citation>
    <scope>NUCLEOTIDE SEQUENCE [LARGE SCALE GENOMIC DNA]</scope>
    <source>
        <strain evidence="3 4">TISTR 1856</strain>
    </source>
</reference>
<keyword evidence="2" id="KW-0472">Membrane</keyword>
<evidence type="ECO:0000256" key="1">
    <source>
        <dbReference type="SAM" id="MobiDB-lite"/>
    </source>
</evidence>
<feature type="transmembrane region" description="Helical" evidence="2">
    <location>
        <begin position="242"/>
        <end position="264"/>
    </location>
</feature>
<evidence type="ECO:0000313" key="3">
    <source>
        <dbReference type="EMBL" id="MFB9377298.1"/>
    </source>
</evidence>
<organism evidence="3 4">
    <name type="scientific">Kineococcus gynurae</name>
    <dbReference type="NCBI Taxonomy" id="452979"/>
    <lineage>
        <taxon>Bacteria</taxon>
        <taxon>Bacillati</taxon>
        <taxon>Actinomycetota</taxon>
        <taxon>Actinomycetes</taxon>
        <taxon>Kineosporiales</taxon>
        <taxon>Kineosporiaceae</taxon>
        <taxon>Kineococcus</taxon>
    </lineage>
</organism>
<dbReference type="InterPro" id="IPR045931">
    <property type="entry name" value="DUF6350"/>
</dbReference>
<dbReference type="Proteomes" id="UP001589748">
    <property type="component" value="Unassembled WGS sequence"/>
</dbReference>
<name>A0ABV5LT78_9ACTN</name>